<name>A0A1G2HEJ9_9BACT</name>
<gene>
    <name evidence="2" type="ORF">A2919_02075</name>
</gene>
<proteinExistence type="predicted"/>
<sequence length="153" mass="17319">MVPGHQKQVENGTIDADGNEYPDEGVTVNGKYTSLYAYDASDWYWDLGDGRIQGTVDSVDELDESTLTVCDYQVQYRGNFENDPFLDSGWIMNNINCSGYDDNNHYNYLIVHETDPRYTGSSDFSIWGNWEYKALTISGMGNLVRPETPVGQE</sequence>
<evidence type="ECO:0000313" key="2">
    <source>
        <dbReference type="EMBL" id="OGZ60681.1"/>
    </source>
</evidence>
<evidence type="ECO:0000256" key="1">
    <source>
        <dbReference type="SAM" id="MobiDB-lite"/>
    </source>
</evidence>
<dbReference type="AlphaFoldDB" id="A0A1G2HEJ9"/>
<protein>
    <recommendedName>
        <fullName evidence="4">PKD domain-containing protein</fullName>
    </recommendedName>
</protein>
<evidence type="ECO:0008006" key="4">
    <source>
        <dbReference type="Google" id="ProtNLM"/>
    </source>
</evidence>
<accession>A0A1G2HEJ9</accession>
<dbReference type="EMBL" id="MHOH01000016">
    <property type="protein sequence ID" value="OGZ60681.1"/>
    <property type="molecule type" value="Genomic_DNA"/>
</dbReference>
<evidence type="ECO:0000313" key="3">
    <source>
        <dbReference type="Proteomes" id="UP000178835"/>
    </source>
</evidence>
<reference evidence="2 3" key="1">
    <citation type="journal article" date="2016" name="Nat. Commun.">
        <title>Thousands of microbial genomes shed light on interconnected biogeochemical processes in an aquifer system.</title>
        <authorList>
            <person name="Anantharaman K."/>
            <person name="Brown C.T."/>
            <person name="Hug L.A."/>
            <person name="Sharon I."/>
            <person name="Castelle C.J."/>
            <person name="Probst A.J."/>
            <person name="Thomas B.C."/>
            <person name="Singh A."/>
            <person name="Wilkins M.J."/>
            <person name="Karaoz U."/>
            <person name="Brodie E.L."/>
            <person name="Williams K.H."/>
            <person name="Hubbard S.S."/>
            <person name="Banfield J.F."/>
        </authorList>
    </citation>
    <scope>NUCLEOTIDE SEQUENCE [LARGE SCALE GENOMIC DNA]</scope>
</reference>
<comment type="caution">
    <text evidence="2">The sequence shown here is derived from an EMBL/GenBank/DDBJ whole genome shotgun (WGS) entry which is preliminary data.</text>
</comment>
<feature type="region of interest" description="Disordered" evidence="1">
    <location>
        <begin position="1"/>
        <end position="22"/>
    </location>
</feature>
<organism evidence="2 3">
    <name type="scientific">Candidatus Spechtbacteria bacterium RIFCSPLOWO2_01_FULL_43_12</name>
    <dbReference type="NCBI Taxonomy" id="1802162"/>
    <lineage>
        <taxon>Bacteria</taxon>
        <taxon>Candidatus Spechtiibacteriota</taxon>
    </lineage>
</organism>
<dbReference type="Proteomes" id="UP000178835">
    <property type="component" value="Unassembled WGS sequence"/>
</dbReference>